<evidence type="ECO:0000259" key="5">
    <source>
        <dbReference type="PROSITE" id="PS51078"/>
    </source>
</evidence>
<name>A0ABP7HS90_9PSEU</name>
<dbReference type="Pfam" id="PF01614">
    <property type="entry name" value="IclR_C"/>
    <property type="match status" value="1"/>
</dbReference>
<comment type="caution">
    <text evidence="6">The sequence shown here is derived from an EMBL/GenBank/DDBJ whole genome shotgun (WGS) entry which is preliminary data.</text>
</comment>
<feature type="domain" description="IclR-ED" evidence="5">
    <location>
        <begin position="70"/>
        <end position="253"/>
    </location>
</feature>
<evidence type="ECO:0000256" key="2">
    <source>
        <dbReference type="ARBA" id="ARBA00023125"/>
    </source>
</evidence>
<dbReference type="Pfam" id="PF09339">
    <property type="entry name" value="HTH_IclR"/>
    <property type="match status" value="1"/>
</dbReference>
<sequence length="262" mass="28420">MPEPAPSEDSVLGRCMQLLDAFRPDDDALTLAELHRRTGMPKPTAYRLLNQLVGWRLLAREANGYRLGLRLFELGQLVPRQRGIPDVVSPVLARLHAGTGLTVHLAVLDRTEVVYLHKLQAPDGPPMSSRVGGRMPAHCTAVGKAVLAHAPTEYTHAVLDKGLRRQSPRTIVAPAVFLGQLETARRHGYARDDEESKIGVSCVAAPVFDAGHHVVGAVSVTARTHDIHRASSVRAVRLAAAEASQRLSSNQFTTHGLDRAFA</sequence>
<gene>
    <name evidence="6" type="ORF">GCM10022380_17760</name>
</gene>
<keyword evidence="2" id="KW-0238">DNA-binding</keyword>
<reference evidence="7" key="1">
    <citation type="journal article" date="2019" name="Int. J. Syst. Evol. Microbiol.">
        <title>The Global Catalogue of Microorganisms (GCM) 10K type strain sequencing project: providing services to taxonomists for standard genome sequencing and annotation.</title>
        <authorList>
            <consortium name="The Broad Institute Genomics Platform"/>
            <consortium name="The Broad Institute Genome Sequencing Center for Infectious Disease"/>
            <person name="Wu L."/>
            <person name="Ma J."/>
        </authorList>
    </citation>
    <scope>NUCLEOTIDE SEQUENCE [LARGE SCALE GENOMIC DNA]</scope>
    <source>
        <strain evidence="7">JCM 17017</strain>
    </source>
</reference>
<feature type="domain" description="HTH iclR-type" evidence="4">
    <location>
        <begin position="9"/>
        <end position="69"/>
    </location>
</feature>
<dbReference type="InterPro" id="IPR005471">
    <property type="entry name" value="Tscrpt_reg_IclR_N"/>
</dbReference>
<keyword evidence="1" id="KW-0805">Transcription regulation</keyword>
<dbReference type="PROSITE" id="PS51078">
    <property type="entry name" value="ICLR_ED"/>
    <property type="match status" value="1"/>
</dbReference>
<dbReference type="EMBL" id="BAABCM010000001">
    <property type="protein sequence ID" value="GAA3800765.1"/>
    <property type="molecule type" value="Genomic_DNA"/>
</dbReference>
<dbReference type="InterPro" id="IPR036390">
    <property type="entry name" value="WH_DNA-bd_sf"/>
</dbReference>
<dbReference type="SMART" id="SM00346">
    <property type="entry name" value="HTH_ICLR"/>
    <property type="match status" value="1"/>
</dbReference>
<accession>A0ABP7HS90</accession>
<dbReference type="Gene3D" id="3.30.450.40">
    <property type="match status" value="1"/>
</dbReference>
<dbReference type="InterPro" id="IPR014757">
    <property type="entry name" value="Tscrpt_reg_IclR_C"/>
</dbReference>
<dbReference type="PANTHER" id="PTHR30136">
    <property type="entry name" value="HELIX-TURN-HELIX TRANSCRIPTIONAL REGULATOR, ICLR FAMILY"/>
    <property type="match status" value="1"/>
</dbReference>
<dbReference type="SUPFAM" id="SSF46785">
    <property type="entry name" value="Winged helix' DNA-binding domain"/>
    <property type="match status" value="1"/>
</dbReference>
<evidence type="ECO:0000259" key="4">
    <source>
        <dbReference type="PROSITE" id="PS51077"/>
    </source>
</evidence>
<organism evidence="6 7">
    <name type="scientific">Amycolatopsis tucumanensis</name>
    <dbReference type="NCBI Taxonomy" id="401106"/>
    <lineage>
        <taxon>Bacteria</taxon>
        <taxon>Bacillati</taxon>
        <taxon>Actinomycetota</taxon>
        <taxon>Actinomycetes</taxon>
        <taxon>Pseudonocardiales</taxon>
        <taxon>Pseudonocardiaceae</taxon>
        <taxon>Amycolatopsis</taxon>
    </lineage>
</organism>
<dbReference type="InterPro" id="IPR050707">
    <property type="entry name" value="HTH_MetabolicPath_Reg"/>
</dbReference>
<dbReference type="InterPro" id="IPR029016">
    <property type="entry name" value="GAF-like_dom_sf"/>
</dbReference>
<keyword evidence="7" id="KW-1185">Reference proteome</keyword>
<dbReference type="RefSeq" id="WP_020419085.1">
    <property type="nucleotide sequence ID" value="NZ_BAABCM010000001.1"/>
</dbReference>
<protein>
    <submittedName>
        <fullName evidence="6">IclR family transcriptional regulator</fullName>
    </submittedName>
</protein>
<evidence type="ECO:0000313" key="7">
    <source>
        <dbReference type="Proteomes" id="UP001501624"/>
    </source>
</evidence>
<proteinExistence type="predicted"/>
<dbReference type="InterPro" id="IPR036388">
    <property type="entry name" value="WH-like_DNA-bd_sf"/>
</dbReference>
<dbReference type="Proteomes" id="UP001501624">
    <property type="component" value="Unassembled WGS sequence"/>
</dbReference>
<keyword evidence="3" id="KW-0804">Transcription</keyword>
<dbReference type="PROSITE" id="PS51077">
    <property type="entry name" value="HTH_ICLR"/>
    <property type="match status" value="1"/>
</dbReference>
<dbReference type="SUPFAM" id="SSF55781">
    <property type="entry name" value="GAF domain-like"/>
    <property type="match status" value="1"/>
</dbReference>
<evidence type="ECO:0000256" key="3">
    <source>
        <dbReference type="ARBA" id="ARBA00023163"/>
    </source>
</evidence>
<evidence type="ECO:0000313" key="6">
    <source>
        <dbReference type="EMBL" id="GAA3800765.1"/>
    </source>
</evidence>
<evidence type="ECO:0000256" key="1">
    <source>
        <dbReference type="ARBA" id="ARBA00023015"/>
    </source>
</evidence>
<dbReference type="Gene3D" id="1.10.10.10">
    <property type="entry name" value="Winged helix-like DNA-binding domain superfamily/Winged helix DNA-binding domain"/>
    <property type="match status" value="1"/>
</dbReference>
<dbReference type="PANTHER" id="PTHR30136:SF24">
    <property type="entry name" value="HTH-TYPE TRANSCRIPTIONAL REPRESSOR ALLR"/>
    <property type="match status" value="1"/>
</dbReference>